<sequence length="156" mass="17296">MKGRRESGVAERTKGERQRPLPALLDQVKVMTVTELHRRLAAEGFAAIQPRHGVVFRFIDDTGARLTDLAERSGITKQAVGEAVTELEELGFVERAADSADRRVKIIRLTRRGRAARAAAERILAEIDARRARLVGPENLAALRNTLEQIIAAEHD</sequence>
<dbReference type="PROSITE" id="PS50995">
    <property type="entry name" value="HTH_MARR_2"/>
    <property type="match status" value="1"/>
</dbReference>
<dbReference type="PANTHER" id="PTHR42756">
    <property type="entry name" value="TRANSCRIPTIONAL REGULATOR, MARR"/>
    <property type="match status" value="1"/>
</dbReference>
<dbReference type="InterPro" id="IPR036390">
    <property type="entry name" value="WH_DNA-bd_sf"/>
</dbReference>
<feature type="domain" description="HTH marR-type" evidence="4">
    <location>
        <begin position="18"/>
        <end position="152"/>
    </location>
</feature>
<dbReference type="InterPro" id="IPR023187">
    <property type="entry name" value="Tscrpt_reg_MarR-type_CS"/>
</dbReference>
<dbReference type="GO" id="GO:0003700">
    <property type="term" value="F:DNA-binding transcription factor activity"/>
    <property type="evidence" value="ECO:0007669"/>
    <property type="project" value="InterPro"/>
</dbReference>
<dbReference type="KEGG" id="nwl:NWFMUON74_24150"/>
<dbReference type="GeneID" id="80346975"/>
<proteinExistence type="predicted"/>
<dbReference type="GO" id="GO:0003677">
    <property type="term" value="F:DNA binding"/>
    <property type="evidence" value="ECO:0007669"/>
    <property type="project" value="UniProtKB-KW"/>
</dbReference>
<reference evidence="5 6" key="1">
    <citation type="submission" date="2020-08" db="EMBL/GenBank/DDBJ databases">
        <title>Genome Sequencing of Nocardia wallacei strain FMUON74 and assembly.</title>
        <authorList>
            <person name="Toyokawa M."/>
            <person name="Uesaka K."/>
        </authorList>
    </citation>
    <scope>NUCLEOTIDE SEQUENCE [LARGE SCALE GENOMIC DNA]</scope>
    <source>
        <strain evidence="5 6">FMUON74</strain>
    </source>
</reference>
<keyword evidence="6" id="KW-1185">Reference proteome</keyword>
<name>A0A7G1KKC2_9NOCA</name>
<protein>
    <recommendedName>
        <fullName evidence="4">HTH marR-type domain-containing protein</fullName>
    </recommendedName>
</protein>
<keyword evidence="3" id="KW-0804">Transcription</keyword>
<dbReference type="EMBL" id="AP023396">
    <property type="protein sequence ID" value="BCK54643.1"/>
    <property type="molecule type" value="Genomic_DNA"/>
</dbReference>
<keyword evidence="2" id="KW-0238">DNA-binding</keyword>
<dbReference type="Proteomes" id="UP000516173">
    <property type="component" value="Chromosome"/>
</dbReference>
<dbReference type="PANTHER" id="PTHR42756:SF1">
    <property type="entry name" value="TRANSCRIPTIONAL REPRESSOR OF EMRAB OPERON"/>
    <property type="match status" value="1"/>
</dbReference>
<evidence type="ECO:0000313" key="6">
    <source>
        <dbReference type="Proteomes" id="UP000516173"/>
    </source>
</evidence>
<dbReference type="RefSeq" id="WP_187687877.1">
    <property type="nucleotide sequence ID" value="NZ_AP023396.1"/>
</dbReference>
<dbReference type="InterPro" id="IPR000835">
    <property type="entry name" value="HTH_MarR-typ"/>
</dbReference>
<evidence type="ECO:0000259" key="4">
    <source>
        <dbReference type="PROSITE" id="PS50995"/>
    </source>
</evidence>
<accession>A0A7G1KKC2</accession>
<evidence type="ECO:0000256" key="1">
    <source>
        <dbReference type="ARBA" id="ARBA00023015"/>
    </source>
</evidence>
<gene>
    <name evidence="5" type="ORF">NWFMUON74_24150</name>
</gene>
<evidence type="ECO:0000313" key="5">
    <source>
        <dbReference type="EMBL" id="BCK54643.1"/>
    </source>
</evidence>
<evidence type="ECO:0000256" key="3">
    <source>
        <dbReference type="ARBA" id="ARBA00023163"/>
    </source>
</evidence>
<dbReference type="Gene3D" id="1.10.10.10">
    <property type="entry name" value="Winged helix-like DNA-binding domain superfamily/Winged helix DNA-binding domain"/>
    <property type="match status" value="1"/>
</dbReference>
<dbReference type="InterPro" id="IPR036388">
    <property type="entry name" value="WH-like_DNA-bd_sf"/>
</dbReference>
<keyword evidence="1" id="KW-0805">Transcription regulation</keyword>
<organism evidence="5 6">
    <name type="scientific">Nocardia wallacei</name>
    <dbReference type="NCBI Taxonomy" id="480035"/>
    <lineage>
        <taxon>Bacteria</taxon>
        <taxon>Bacillati</taxon>
        <taxon>Actinomycetota</taxon>
        <taxon>Actinomycetes</taxon>
        <taxon>Mycobacteriales</taxon>
        <taxon>Nocardiaceae</taxon>
        <taxon>Nocardia</taxon>
    </lineage>
</organism>
<dbReference type="AlphaFoldDB" id="A0A7G1KKC2"/>
<evidence type="ECO:0000256" key="2">
    <source>
        <dbReference type="ARBA" id="ARBA00023125"/>
    </source>
</evidence>
<dbReference type="SMART" id="SM00347">
    <property type="entry name" value="HTH_MARR"/>
    <property type="match status" value="1"/>
</dbReference>
<dbReference type="PROSITE" id="PS01117">
    <property type="entry name" value="HTH_MARR_1"/>
    <property type="match status" value="1"/>
</dbReference>
<dbReference type="Pfam" id="PF12802">
    <property type="entry name" value="MarR_2"/>
    <property type="match status" value="1"/>
</dbReference>
<dbReference type="SUPFAM" id="SSF46785">
    <property type="entry name" value="Winged helix' DNA-binding domain"/>
    <property type="match status" value="1"/>
</dbReference>